<reference evidence="2" key="1">
    <citation type="journal article" date="2023" name="Science">
        <title>Genome structures resolve the early diversification of teleost fishes.</title>
        <authorList>
            <person name="Parey E."/>
            <person name="Louis A."/>
            <person name="Montfort J."/>
            <person name="Bouchez O."/>
            <person name="Roques C."/>
            <person name="Iampietro C."/>
            <person name="Lluch J."/>
            <person name="Castinel A."/>
            <person name="Donnadieu C."/>
            <person name="Desvignes T."/>
            <person name="Floi Bucao C."/>
            <person name="Jouanno E."/>
            <person name="Wen M."/>
            <person name="Mejri S."/>
            <person name="Dirks R."/>
            <person name="Jansen H."/>
            <person name="Henkel C."/>
            <person name="Chen W.J."/>
            <person name="Zahm M."/>
            <person name="Cabau C."/>
            <person name="Klopp C."/>
            <person name="Thompson A.W."/>
            <person name="Robinson-Rechavi M."/>
            <person name="Braasch I."/>
            <person name="Lecointre G."/>
            <person name="Bobe J."/>
            <person name="Postlethwait J.H."/>
            <person name="Berthelot C."/>
            <person name="Roest Crollius H."/>
            <person name="Guiguen Y."/>
        </authorList>
    </citation>
    <scope>NUCLEOTIDE SEQUENCE</scope>
    <source>
        <strain evidence="2">NC1722</strain>
    </source>
</reference>
<dbReference type="AlphaFoldDB" id="A0AAD7SRK6"/>
<sequence length="92" mass="9660">MSQGLQIGDCTASAREASPLRRRARGVARREAQPRDRGAVMDHLPAWAWSTPPPPPAANTPPELGTGPSLSPRAARDAAAGLTEGPRAFRPA</sequence>
<protein>
    <submittedName>
        <fullName evidence="2">Uncharacterized protein</fullName>
    </submittedName>
</protein>
<keyword evidence="3" id="KW-1185">Reference proteome</keyword>
<evidence type="ECO:0000313" key="2">
    <source>
        <dbReference type="EMBL" id="KAJ8407495.1"/>
    </source>
</evidence>
<gene>
    <name evidence="2" type="ORF">AAFF_G00273520</name>
</gene>
<organism evidence="2 3">
    <name type="scientific">Aldrovandia affinis</name>
    <dbReference type="NCBI Taxonomy" id="143900"/>
    <lineage>
        <taxon>Eukaryota</taxon>
        <taxon>Metazoa</taxon>
        <taxon>Chordata</taxon>
        <taxon>Craniata</taxon>
        <taxon>Vertebrata</taxon>
        <taxon>Euteleostomi</taxon>
        <taxon>Actinopterygii</taxon>
        <taxon>Neopterygii</taxon>
        <taxon>Teleostei</taxon>
        <taxon>Notacanthiformes</taxon>
        <taxon>Halosauridae</taxon>
        <taxon>Aldrovandia</taxon>
    </lineage>
</organism>
<evidence type="ECO:0000256" key="1">
    <source>
        <dbReference type="SAM" id="MobiDB-lite"/>
    </source>
</evidence>
<dbReference type="Proteomes" id="UP001221898">
    <property type="component" value="Unassembled WGS sequence"/>
</dbReference>
<feature type="compositionally biased region" description="Basic and acidic residues" evidence="1">
    <location>
        <begin position="28"/>
        <end position="40"/>
    </location>
</feature>
<proteinExistence type="predicted"/>
<evidence type="ECO:0000313" key="3">
    <source>
        <dbReference type="Proteomes" id="UP001221898"/>
    </source>
</evidence>
<accession>A0AAD7SRK6</accession>
<dbReference type="EMBL" id="JAINUG010000038">
    <property type="protein sequence ID" value="KAJ8407495.1"/>
    <property type="molecule type" value="Genomic_DNA"/>
</dbReference>
<name>A0AAD7SRK6_9TELE</name>
<comment type="caution">
    <text evidence="2">The sequence shown here is derived from an EMBL/GenBank/DDBJ whole genome shotgun (WGS) entry which is preliminary data.</text>
</comment>
<feature type="region of interest" description="Disordered" evidence="1">
    <location>
        <begin position="1"/>
        <end position="92"/>
    </location>
</feature>